<name>J9FAH3_9ZZZZ</name>
<sequence length="41" mass="4879">MVLTLITITLLWFLLALAVTKRWMLMRIENPKVHPTFRVIV</sequence>
<feature type="non-terminal residue" evidence="1">
    <location>
        <position position="41"/>
    </location>
</feature>
<gene>
    <name evidence="1" type="ORF">EVA_19982</name>
</gene>
<organism evidence="1">
    <name type="scientific">gut metagenome</name>
    <dbReference type="NCBI Taxonomy" id="749906"/>
    <lineage>
        <taxon>unclassified sequences</taxon>
        <taxon>metagenomes</taxon>
        <taxon>organismal metagenomes</taxon>
    </lineage>
</organism>
<comment type="caution">
    <text evidence="1">The sequence shown here is derived from an EMBL/GenBank/DDBJ whole genome shotgun (WGS) entry which is preliminary data.</text>
</comment>
<accession>J9FAH3</accession>
<evidence type="ECO:0000313" key="1">
    <source>
        <dbReference type="EMBL" id="EJW91911.1"/>
    </source>
</evidence>
<dbReference type="EMBL" id="AMCI01007867">
    <property type="protein sequence ID" value="EJW91911.1"/>
    <property type="molecule type" value="Genomic_DNA"/>
</dbReference>
<reference evidence="1" key="1">
    <citation type="journal article" date="2012" name="PLoS ONE">
        <title>Gene sets for utilization of primary and secondary nutrition supplies in the distal gut of endangered iberian lynx.</title>
        <authorList>
            <person name="Alcaide M."/>
            <person name="Messina E."/>
            <person name="Richter M."/>
            <person name="Bargiela R."/>
            <person name="Peplies J."/>
            <person name="Huws S.A."/>
            <person name="Newbold C.J."/>
            <person name="Golyshin P.N."/>
            <person name="Simon M.A."/>
            <person name="Lopez G."/>
            <person name="Yakimov M.M."/>
            <person name="Ferrer M."/>
        </authorList>
    </citation>
    <scope>NUCLEOTIDE SEQUENCE</scope>
</reference>
<protein>
    <submittedName>
        <fullName evidence="1">Secreted protein</fullName>
    </submittedName>
</protein>
<dbReference type="AlphaFoldDB" id="J9FAH3"/>
<proteinExistence type="predicted"/>